<evidence type="ECO:0000313" key="4">
    <source>
        <dbReference type="EMBL" id="KCW90128.1"/>
    </source>
</evidence>
<dbReference type="Gramene" id="KCW90128">
    <property type="protein sequence ID" value="KCW90128"/>
    <property type="gene ID" value="EUGRSUZ_A02319"/>
</dbReference>
<comment type="similarity">
    <text evidence="1">Belongs to the SEN54 family.</text>
</comment>
<dbReference type="PANTHER" id="PTHR21027">
    <property type="entry name" value="TRNA-SPLICING ENDONUCLEASE SUBUNIT SEN54"/>
    <property type="match status" value="1"/>
</dbReference>
<keyword evidence="2" id="KW-0819">tRNA processing</keyword>
<proteinExistence type="inferred from homology"/>
<dbReference type="AlphaFoldDB" id="A0A059DH83"/>
<protein>
    <recommendedName>
        <fullName evidence="3">tRNA-splicing endonuclease subunit Sen54 N-terminal domain-containing protein</fullName>
    </recommendedName>
</protein>
<dbReference type="STRING" id="71139.A0A059DH83"/>
<accession>A0A059DH83</accession>
<dbReference type="OMA" id="ECEDWDS"/>
<evidence type="ECO:0000256" key="2">
    <source>
        <dbReference type="ARBA" id="ARBA00022694"/>
    </source>
</evidence>
<reference evidence="4" key="1">
    <citation type="submission" date="2013-07" db="EMBL/GenBank/DDBJ databases">
        <title>The genome of Eucalyptus grandis.</title>
        <authorList>
            <person name="Schmutz J."/>
            <person name="Hayes R."/>
            <person name="Myburg A."/>
            <person name="Tuskan G."/>
            <person name="Grattapaglia D."/>
            <person name="Rokhsar D.S."/>
        </authorList>
    </citation>
    <scope>NUCLEOTIDE SEQUENCE</scope>
    <source>
        <tissue evidence="4">Leaf extractions</tissue>
    </source>
</reference>
<dbReference type="GO" id="GO:0000214">
    <property type="term" value="C:tRNA-intron endonuclease complex"/>
    <property type="evidence" value="ECO:0000318"/>
    <property type="project" value="GO_Central"/>
</dbReference>
<sequence>MECEDWDSLSSDSVLLEQDLKDEEDYNNTSNSSFKLEFRKVTSVARWNSGVGMAEVVERKGQLWTTTGIVRSGKLYCSIEETLFLMEIGALLLLRENDESISLETIWYDVYLPNGKFRKSSPGDPSYVLSLIRGQPPSKIEMEAIERQCGGIPLKFCLVEHGRVSFYSFSKVELPVLP</sequence>
<dbReference type="InterPro" id="IPR024336">
    <property type="entry name" value="tRNA_splic_suSen54_N"/>
</dbReference>
<dbReference type="InParanoid" id="A0A059DH83"/>
<organism evidence="4">
    <name type="scientific">Eucalyptus grandis</name>
    <name type="common">Flooded gum</name>
    <dbReference type="NCBI Taxonomy" id="71139"/>
    <lineage>
        <taxon>Eukaryota</taxon>
        <taxon>Viridiplantae</taxon>
        <taxon>Streptophyta</taxon>
        <taxon>Embryophyta</taxon>
        <taxon>Tracheophyta</taxon>
        <taxon>Spermatophyta</taxon>
        <taxon>Magnoliopsida</taxon>
        <taxon>eudicotyledons</taxon>
        <taxon>Gunneridae</taxon>
        <taxon>Pentapetalae</taxon>
        <taxon>rosids</taxon>
        <taxon>malvids</taxon>
        <taxon>Myrtales</taxon>
        <taxon>Myrtaceae</taxon>
        <taxon>Myrtoideae</taxon>
        <taxon>Eucalypteae</taxon>
        <taxon>Eucalyptus</taxon>
    </lineage>
</organism>
<evidence type="ECO:0000256" key="1">
    <source>
        <dbReference type="ARBA" id="ARBA00005736"/>
    </source>
</evidence>
<evidence type="ECO:0000259" key="3">
    <source>
        <dbReference type="Pfam" id="PF12928"/>
    </source>
</evidence>
<name>A0A059DH83_EUCGR</name>
<dbReference type="EMBL" id="KK198753">
    <property type="protein sequence ID" value="KCW90128.1"/>
    <property type="molecule type" value="Genomic_DNA"/>
</dbReference>
<gene>
    <name evidence="4" type="ORF">EUGRSUZ_A02319</name>
</gene>
<dbReference type="FunCoup" id="A0A059DH83">
    <property type="interactions" value="198"/>
</dbReference>
<dbReference type="InterPro" id="IPR024337">
    <property type="entry name" value="tRNA_splic_suSen54"/>
</dbReference>
<dbReference type="PANTHER" id="PTHR21027:SF1">
    <property type="entry name" value="TRNA-SPLICING ENDONUCLEASE SUBUNIT SEN54"/>
    <property type="match status" value="1"/>
</dbReference>
<dbReference type="Pfam" id="PF12928">
    <property type="entry name" value="tRNA_int_end_N2"/>
    <property type="match status" value="1"/>
</dbReference>
<feature type="domain" description="tRNA-splicing endonuclease subunit Sen54 N-terminal" evidence="3">
    <location>
        <begin position="35"/>
        <end position="93"/>
    </location>
</feature>
<dbReference type="GO" id="GO:0000379">
    <property type="term" value="P:tRNA-type intron splice site recognition and cleavage"/>
    <property type="evidence" value="ECO:0000318"/>
    <property type="project" value="GO_Central"/>
</dbReference>